<dbReference type="GO" id="GO:0016020">
    <property type="term" value="C:membrane"/>
    <property type="evidence" value="ECO:0007669"/>
    <property type="project" value="UniProtKB-SubCell"/>
</dbReference>
<dbReference type="EMBL" id="MPRL01000010">
    <property type="protein sequence ID" value="OOZ41424.1"/>
    <property type="molecule type" value="Genomic_DNA"/>
</dbReference>
<keyword evidence="14" id="KW-1185">Reference proteome</keyword>
<gene>
    <name evidence="13" type="ORF">BOW53_04025</name>
</gene>
<evidence type="ECO:0000256" key="11">
    <source>
        <dbReference type="SAM" id="Phobius"/>
    </source>
</evidence>
<dbReference type="InterPro" id="IPR045886">
    <property type="entry name" value="ThiF/MoeB/HesA"/>
</dbReference>
<dbReference type="Gene3D" id="3.40.50.720">
    <property type="entry name" value="NAD(P)-binding Rossmann-like Domain"/>
    <property type="match status" value="1"/>
</dbReference>
<keyword evidence="6" id="KW-0067">ATP-binding</keyword>
<evidence type="ECO:0000256" key="8">
    <source>
        <dbReference type="ARBA" id="ARBA00023136"/>
    </source>
</evidence>
<dbReference type="InterPro" id="IPR000594">
    <property type="entry name" value="ThiF_NAD_FAD-bd"/>
</dbReference>
<evidence type="ECO:0000256" key="6">
    <source>
        <dbReference type="ARBA" id="ARBA00022840"/>
    </source>
</evidence>
<keyword evidence="5" id="KW-0547">Nucleotide-binding</keyword>
<evidence type="ECO:0000256" key="2">
    <source>
        <dbReference type="ARBA" id="ARBA00009919"/>
    </source>
</evidence>
<evidence type="ECO:0000256" key="3">
    <source>
        <dbReference type="ARBA" id="ARBA00022598"/>
    </source>
</evidence>
<dbReference type="AlphaFoldDB" id="A0A1T2L8S1"/>
<dbReference type="RefSeq" id="WP_078482799.1">
    <property type="nucleotide sequence ID" value="NZ_MPRL01000010.1"/>
</dbReference>
<comment type="subcellular location">
    <subcellularLocation>
        <location evidence="1">Membrane</location>
        <topology evidence="1">Single-pass membrane protein</topology>
    </subcellularLocation>
</comment>
<protein>
    <recommendedName>
        <fullName evidence="9">tRNA threonylcarbamoyladenosine dehydratase</fullName>
    </recommendedName>
    <alternativeName>
        <fullName evidence="10">t(6)A37 dehydratase</fullName>
    </alternativeName>
</protein>
<dbReference type="InterPro" id="IPR035985">
    <property type="entry name" value="Ubiquitin-activating_enz"/>
</dbReference>
<evidence type="ECO:0000256" key="10">
    <source>
        <dbReference type="ARBA" id="ARBA00083375"/>
    </source>
</evidence>
<keyword evidence="8 11" id="KW-0472">Membrane</keyword>
<dbReference type="FunFam" id="3.40.50.720:FF:000096">
    <property type="entry name" value="tRNA cyclic N6-threonylcarbamoyladenosine(37) synthase TcdA"/>
    <property type="match status" value="1"/>
</dbReference>
<evidence type="ECO:0000313" key="13">
    <source>
        <dbReference type="EMBL" id="OOZ41424.1"/>
    </source>
</evidence>
<feature type="domain" description="THIF-type NAD/FAD binding fold" evidence="12">
    <location>
        <begin position="15"/>
        <end position="185"/>
    </location>
</feature>
<comment type="similarity">
    <text evidence="2">Belongs to the HesA/MoeB/ThiF family.</text>
</comment>
<evidence type="ECO:0000256" key="5">
    <source>
        <dbReference type="ARBA" id="ARBA00022741"/>
    </source>
</evidence>
<keyword evidence="4 11" id="KW-0812">Transmembrane</keyword>
<dbReference type="PANTHER" id="PTHR43267">
    <property type="entry name" value="TRNA THREONYLCARBAMOYLADENOSINE DEHYDRATASE"/>
    <property type="match status" value="1"/>
</dbReference>
<dbReference type="PANTHER" id="PTHR43267:SF1">
    <property type="entry name" value="TRNA THREONYLCARBAMOYLADENOSINE DEHYDRATASE"/>
    <property type="match status" value="1"/>
</dbReference>
<organism evidence="13 14">
    <name type="scientific">Solemya pervernicosa gill symbiont</name>
    <dbReference type="NCBI Taxonomy" id="642797"/>
    <lineage>
        <taxon>Bacteria</taxon>
        <taxon>Pseudomonadati</taxon>
        <taxon>Pseudomonadota</taxon>
        <taxon>Gammaproteobacteria</taxon>
        <taxon>sulfur-oxidizing symbionts</taxon>
    </lineage>
</organism>
<keyword evidence="7 11" id="KW-1133">Transmembrane helix</keyword>
<dbReference type="GO" id="GO:0061503">
    <property type="term" value="F:tRNA threonylcarbamoyladenosine dehydratase"/>
    <property type="evidence" value="ECO:0007669"/>
    <property type="project" value="TreeGrafter"/>
</dbReference>
<sequence>MSTEVYQERFGGIARLYGEREVAWLEAAHICVIGIGGVGSWAVEALARSGIGEITLIDHDDISASNSNRQLHTLESTVGRSKVAVMAERVKAINPECRCHPIDDLLVEATIERYLDQNYDYVIDAIDSISHKAAMINYCRRNKIPIITTGGAGGLSDPTAIEIADLSKTYNDPLAAKVRSTLRSRYGYTNNPKRRFSVECVFSSEQQVYPKPDGSVCQRKPGVKGATLDCNYGYGSATFVTAGFGFAAVSRVIRKLIERRIRELK</sequence>
<name>A0A1T2L8S1_9GAMM</name>
<dbReference type="CDD" id="cd00755">
    <property type="entry name" value="YgdL_like"/>
    <property type="match status" value="1"/>
</dbReference>
<keyword evidence="3" id="KW-0436">Ligase</keyword>
<proteinExistence type="inferred from homology"/>
<accession>A0A1T2L8S1</accession>
<evidence type="ECO:0000256" key="1">
    <source>
        <dbReference type="ARBA" id="ARBA00004167"/>
    </source>
</evidence>
<comment type="caution">
    <text evidence="13">The sequence shown here is derived from an EMBL/GenBank/DDBJ whole genome shotgun (WGS) entry which is preliminary data.</text>
</comment>
<dbReference type="SUPFAM" id="SSF69572">
    <property type="entry name" value="Activating enzymes of the ubiquitin-like proteins"/>
    <property type="match status" value="1"/>
</dbReference>
<evidence type="ECO:0000256" key="7">
    <source>
        <dbReference type="ARBA" id="ARBA00022989"/>
    </source>
</evidence>
<reference evidence="13 14" key="1">
    <citation type="submission" date="2016-11" db="EMBL/GenBank/DDBJ databases">
        <title>Mixed transmission modes and dynamic genome evolution in an obligate animal-bacterial symbiosis.</title>
        <authorList>
            <person name="Russell S.L."/>
            <person name="Corbett-Detig R.B."/>
            <person name="Cavanaugh C.M."/>
        </authorList>
    </citation>
    <scope>NUCLEOTIDE SEQUENCE [LARGE SCALE GENOMIC DNA]</scope>
    <source>
        <strain evidence="13">Sveles-Q1</strain>
    </source>
</reference>
<dbReference type="NCBIfam" id="NF011696">
    <property type="entry name" value="PRK15116.1"/>
    <property type="match status" value="1"/>
</dbReference>
<evidence type="ECO:0000313" key="14">
    <source>
        <dbReference type="Proteomes" id="UP000191110"/>
    </source>
</evidence>
<dbReference type="GO" id="GO:0005524">
    <property type="term" value="F:ATP binding"/>
    <property type="evidence" value="ECO:0007669"/>
    <property type="project" value="UniProtKB-KW"/>
</dbReference>
<dbReference type="GO" id="GO:0008641">
    <property type="term" value="F:ubiquitin-like modifier activating enzyme activity"/>
    <property type="evidence" value="ECO:0007669"/>
    <property type="project" value="InterPro"/>
</dbReference>
<feature type="transmembrane region" description="Helical" evidence="11">
    <location>
        <begin position="232"/>
        <end position="253"/>
    </location>
</feature>
<evidence type="ECO:0000256" key="4">
    <source>
        <dbReference type="ARBA" id="ARBA00022692"/>
    </source>
</evidence>
<evidence type="ECO:0000256" key="9">
    <source>
        <dbReference type="ARBA" id="ARBA00074884"/>
    </source>
</evidence>
<evidence type="ECO:0000259" key="12">
    <source>
        <dbReference type="Pfam" id="PF00899"/>
    </source>
</evidence>
<dbReference type="Proteomes" id="UP000191110">
    <property type="component" value="Unassembled WGS sequence"/>
</dbReference>
<dbReference type="GO" id="GO:0061504">
    <property type="term" value="P:cyclic threonylcarbamoyladenosine biosynthetic process"/>
    <property type="evidence" value="ECO:0007669"/>
    <property type="project" value="TreeGrafter"/>
</dbReference>
<dbReference type="OrthoDB" id="9804150at2"/>
<dbReference type="Pfam" id="PF00899">
    <property type="entry name" value="ThiF"/>
    <property type="match status" value="1"/>
</dbReference>